<feature type="compositionally biased region" description="Basic and acidic residues" evidence="1">
    <location>
        <begin position="35"/>
        <end position="51"/>
    </location>
</feature>
<dbReference type="AlphaFoldDB" id="A0A645GBX0"/>
<feature type="compositionally biased region" description="Basic and acidic residues" evidence="1">
    <location>
        <begin position="122"/>
        <end position="150"/>
    </location>
</feature>
<protein>
    <submittedName>
        <fullName evidence="2">Uncharacterized protein</fullName>
    </submittedName>
</protein>
<evidence type="ECO:0000313" key="2">
    <source>
        <dbReference type="EMBL" id="MPN23616.1"/>
    </source>
</evidence>
<sequence>MLPEPLANQRRRRVAKAPGINAGEGQQPLAQQPPADRDHDGKHGKGQDEAAAKLMLFALHHGPRKALDTGQQRQDGEDQGDKRQGAEHRQPPGIKGVDQYQQGKQHDEVQYLAEQLRVHGHQRADQKPQRNKDRVVGDQDREAQGKFRCH</sequence>
<feature type="region of interest" description="Disordered" evidence="1">
    <location>
        <begin position="1"/>
        <end position="150"/>
    </location>
</feature>
<evidence type="ECO:0000256" key="1">
    <source>
        <dbReference type="SAM" id="MobiDB-lite"/>
    </source>
</evidence>
<comment type="caution">
    <text evidence="2">The sequence shown here is derived from an EMBL/GenBank/DDBJ whole genome shotgun (WGS) entry which is preliminary data.</text>
</comment>
<accession>A0A645GBX0</accession>
<feature type="compositionally biased region" description="Basic and acidic residues" evidence="1">
    <location>
        <begin position="74"/>
        <end position="90"/>
    </location>
</feature>
<name>A0A645GBX0_9ZZZZ</name>
<dbReference type="EMBL" id="VSSQ01072182">
    <property type="protein sequence ID" value="MPN23616.1"/>
    <property type="molecule type" value="Genomic_DNA"/>
</dbReference>
<reference evidence="2" key="1">
    <citation type="submission" date="2019-08" db="EMBL/GenBank/DDBJ databases">
        <authorList>
            <person name="Kucharzyk K."/>
            <person name="Murdoch R.W."/>
            <person name="Higgins S."/>
            <person name="Loffler F."/>
        </authorList>
    </citation>
    <scope>NUCLEOTIDE SEQUENCE</scope>
</reference>
<proteinExistence type="predicted"/>
<organism evidence="2">
    <name type="scientific">bioreactor metagenome</name>
    <dbReference type="NCBI Taxonomy" id="1076179"/>
    <lineage>
        <taxon>unclassified sequences</taxon>
        <taxon>metagenomes</taxon>
        <taxon>ecological metagenomes</taxon>
    </lineage>
</organism>
<gene>
    <name evidence="2" type="ORF">SDC9_171009</name>
</gene>